<reference evidence="1 2" key="1">
    <citation type="submission" date="2020-11" db="EMBL/GenBank/DDBJ databases">
        <title>P. mediterranea TC4 genome.</title>
        <authorList>
            <person name="Molmeret M."/>
        </authorList>
    </citation>
    <scope>NUCLEOTIDE SEQUENCE [LARGE SCALE GENOMIC DNA]</scope>
    <source>
        <strain evidence="1 2">TC4</strain>
    </source>
</reference>
<evidence type="ECO:0000313" key="2">
    <source>
        <dbReference type="Proteomes" id="UP001194729"/>
    </source>
</evidence>
<accession>A0ABS0A7I3</accession>
<comment type="caution">
    <text evidence="1">The sequence shown here is derived from an EMBL/GenBank/DDBJ whole genome shotgun (WGS) entry which is preliminary data.</text>
</comment>
<keyword evidence="2" id="KW-1185">Reference proteome</keyword>
<gene>
    <name evidence="1" type="ORF">FNJ87_13640</name>
</gene>
<proteinExistence type="predicted"/>
<dbReference type="InterPro" id="IPR009050">
    <property type="entry name" value="Globin-like_sf"/>
</dbReference>
<dbReference type="InterPro" id="IPR012292">
    <property type="entry name" value="Globin/Proto"/>
</dbReference>
<dbReference type="CDD" id="cd08916">
    <property type="entry name" value="TrHb3_P"/>
    <property type="match status" value="1"/>
</dbReference>
<dbReference type="SUPFAM" id="SSF46458">
    <property type="entry name" value="Globin-like"/>
    <property type="match status" value="1"/>
</dbReference>
<name>A0ABS0A7I3_9FLAO</name>
<dbReference type="EMBL" id="JADKYU010000710">
    <property type="protein sequence ID" value="MBF4985326.1"/>
    <property type="molecule type" value="Genomic_DNA"/>
</dbReference>
<protein>
    <submittedName>
        <fullName evidence="1">Group III truncated hemoglobin</fullName>
    </submittedName>
</protein>
<organism evidence="1 2">
    <name type="scientific">Nonlabens mediterrranea</name>
    <dbReference type="NCBI Taxonomy" id="1419947"/>
    <lineage>
        <taxon>Bacteria</taxon>
        <taxon>Pseudomonadati</taxon>
        <taxon>Bacteroidota</taxon>
        <taxon>Flavobacteriia</taxon>
        <taxon>Flavobacteriales</taxon>
        <taxon>Flavobacteriaceae</taxon>
        <taxon>Nonlabens</taxon>
    </lineage>
</organism>
<dbReference type="Gene3D" id="1.10.490.10">
    <property type="entry name" value="Globins"/>
    <property type="match status" value="1"/>
</dbReference>
<sequence length="131" mass="15528">MESTTLLNSREQIALLVNEFYAHVRNDEQIGPIFNKIITDWPTHLNHLTDFWETSLLRAKSYRGNPIDKHQQVDNAINQSLEMKHFGKWLELWFKTIDLHFHGEVAQLAKNRARNMSSFIFLKIFEARMDD</sequence>
<dbReference type="Proteomes" id="UP001194729">
    <property type="component" value="Unassembled WGS sequence"/>
</dbReference>
<evidence type="ECO:0000313" key="1">
    <source>
        <dbReference type="EMBL" id="MBF4985326.1"/>
    </source>
</evidence>